<keyword evidence="1" id="KW-0472">Membrane</keyword>
<reference evidence="2" key="1">
    <citation type="journal article" date="2020" name="Nature">
        <title>Giant virus diversity and host interactions through global metagenomics.</title>
        <authorList>
            <person name="Schulz F."/>
            <person name="Roux S."/>
            <person name="Paez-Espino D."/>
            <person name="Jungbluth S."/>
            <person name="Walsh D.A."/>
            <person name="Denef V.J."/>
            <person name="McMahon K.D."/>
            <person name="Konstantinidis K.T."/>
            <person name="Eloe-Fadrosh E.A."/>
            <person name="Kyrpides N.C."/>
            <person name="Woyke T."/>
        </authorList>
    </citation>
    <scope>NUCLEOTIDE SEQUENCE</scope>
    <source>
        <strain evidence="2">GVMAG-M-3300023184-68</strain>
    </source>
</reference>
<dbReference type="AlphaFoldDB" id="A0A6C0ID72"/>
<sequence>MSTFYYILTKNMLQSLYAESDASNNIQPNFSGGSATFEVSSEGGFQPPLPIFTILKPIFVIEDDSETSVHELRTSKFHKISTIIDHYVHSDKYSIYYRMITAMYVCNCMGTSTIATKFNYLSNLLNNMFYTEDDKQQFQIIFGKAYQIYRGFSLLARLYRVKKIPPHNTCDLVLNPFIPNFNDLHSIIKHTKQQPFMLIQNGAKYFFSRVDLIRLLNTSLGNTFDFFAKPLVCSNPYNKIAFAYHDLYNIYFYIKDGHMKISELIDAYHDCGFVLENFVLEKEYLIREYAIKEYIINRPDDELYDDIIDMIDEHCPTITIHTDFPRKKLLFIMKPYLYLYFISMYSLIPSKKNKYRKLFKRKIHDFNTFNPSFGRKVVHTARSMFGDLIEGQPVIIRFIDNCIPLLLSEVM</sequence>
<proteinExistence type="predicted"/>
<dbReference type="EMBL" id="MN740153">
    <property type="protein sequence ID" value="QHT90387.1"/>
    <property type="molecule type" value="Genomic_DNA"/>
</dbReference>
<organism evidence="2">
    <name type="scientific">viral metagenome</name>
    <dbReference type="NCBI Taxonomy" id="1070528"/>
    <lineage>
        <taxon>unclassified sequences</taxon>
        <taxon>metagenomes</taxon>
        <taxon>organismal metagenomes</taxon>
    </lineage>
</organism>
<accession>A0A6C0ID72</accession>
<feature type="transmembrane region" description="Helical" evidence="1">
    <location>
        <begin position="329"/>
        <end position="348"/>
    </location>
</feature>
<evidence type="ECO:0000313" key="2">
    <source>
        <dbReference type="EMBL" id="QHT90387.1"/>
    </source>
</evidence>
<name>A0A6C0ID72_9ZZZZ</name>
<keyword evidence="1" id="KW-1133">Transmembrane helix</keyword>
<keyword evidence="1" id="KW-0812">Transmembrane</keyword>
<protein>
    <submittedName>
        <fullName evidence="2">Uncharacterized protein</fullName>
    </submittedName>
</protein>
<evidence type="ECO:0000256" key="1">
    <source>
        <dbReference type="SAM" id="Phobius"/>
    </source>
</evidence>